<name>C0CJI3_BLAHS</name>
<dbReference type="SUPFAM" id="SSF88946">
    <property type="entry name" value="Sigma2 domain of RNA polymerase sigma factors"/>
    <property type="match status" value="1"/>
</dbReference>
<dbReference type="InterPro" id="IPR007627">
    <property type="entry name" value="RNA_pol_sigma70_r2"/>
</dbReference>
<evidence type="ECO:0000313" key="7">
    <source>
        <dbReference type="EMBL" id="EEG50093.1"/>
    </source>
</evidence>
<evidence type="ECO:0000256" key="5">
    <source>
        <dbReference type="ARBA" id="ARBA00023163"/>
    </source>
</evidence>
<dbReference type="RefSeq" id="WP_005946683.1">
    <property type="nucleotide sequence ID" value="NZ_CP136423.1"/>
</dbReference>
<keyword evidence="5" id="KW-0804">Transcription</keyword>
<proteinExistence type="inferred from homology"/>
<organism evidence="7 8">
    <name type="scientific">Blautia hydrogenotrophica (strain DSM 10507 / JCM 14656 / S5a33)</name>
    <name type="common">Ruminococcus hydrogenotrophicus</name>
    <dbReference type="NCBI Taxonomy" id="476272"/>
    <lineage>
        <taxon>Bacteria</taxon>
        <taxon>Bacillati</taxon>
        <taxon>Bacillota</taxon>
        <taxon>Clostridia</taxon>
        <taxon>Lachnospirales</taxon>
        <taxon>Lachnospiraceae</taxon>
        <taxon>Blautia</taxon>
    </lineage>
</organism>
<dbReference type="NCBIfam" id="TIGR02937">
    <property type="entry name" value="sigma70-ECF"/>
    <property type="match status" value="1"/>
</dbReference>
<evidence type="ECO:0000259" key="6">
    <source>
        <dbReference type="PROSITE" id="PS00622"/>
    </source>
</evidence>
<dbReference type="GO" id="GO:0003677">
    <property type="term" value="F:DNA binding"/>
    <property type="evidence" value="ECO:0007669"/>
    <property type="project" value="UniProtKB-KW"/>
</dbReference>
<dbReference type="InterPro" id="IPR000792">
    <property type="entry name" value="Tscrpt_reg_LuxR_C"/>
</dbReference>
<dbReference type="Gene3D" id="1.10.1740.10">
    <property type="match status" value="1"/>
</dbReference>
<dbReference type="HOGENOM" id="CLU_047691_3_4_9"/>
<dbReference type="Pfam" id="PF04542">
    <property type="entry name" value="Sigma70_r2"/>
    <property type="match status" value="1"/>
</dbReference>
<keyword evidence="2" id="KW-0805">Transcription regulation</keyword>
<dbReference type="InterPro" id="IPR014284">
    <property type="entry name" value="RNA_pol_sigma-70_dom"/>
</dbReference>
<dbReference type="CDD" id="cd06171">
    <property type="entry name" value="Sigma70_r4"/>
    <property type="match status" value="1"/>
</dbReference>
<dbReference type="GO" id="GO:0016987">
    <property type="term" value="F:sigma factor activity"/>
    <property type="evidence" value="ECO:0007669"/>
    <property type="project" value="UniProtKB-KW"/>
</dbReference>
<dbReference type="InterPro" id="IPR039425">
    <property type="entry name" value="RNA_pol_sigma-70-like"/>
</dbReference>
<dbReference type="Pfam" id="PF04545">
    <property type="entry name" value="Sigma70_r4"/>
    <property type="match status" value="1"/>
</dbReference>
<dbReference type="PATRIC" id="fig|476272.21.peg.2327"/>
<evidence type="ECO:0000313" key="8">
    <source>
        <dbReference type="Proteomes" id="UP000003100"/>
    </source>
</evidence>
<feature type="domain" description="HTH luxR-type" evidence="6">
    <location>
        <begin position="130"/>
        <end position="157"/>
    </location>
</feature>
<comment type="caution">
    <text evidence="7">The sequence shown here is derived from an EMBL/GenBank/DDBJ whole genome shotgun (WGS) entry which is preliminary data.</text>
</comment>
<dbReference type="GO" id="GO:0006352">
    <property type="term" value="P:DNA-templated transcription initiation"/>
    <property type="evidence" value="ECO:0007669"/>
    <property type="project" value="InterPro"/>
</dbReference>
<evidence type="ECO:0000256" key="2">
    <source>
        <dbReference type="ARBA" id="ARBA00023015"/>
    </source>
</evidence>
<dbReference type="PROSITE" id="PS00622">
    <property type="entry name" value="HTH_LUXR_1"/>
    <property type="match status" value="1"/>
</dbReference>
<protein>
    <recommendedName>
        <fullName evidence="6">HTH luxR-type domain-containing protein</fullName>
    </recommendedName>
</protein>
<reference evidence="7 8" key="2">
    <citation type="submission" date="2009-02" db="EMBL/GenBank/DDBJ databases">
        <title>Draft genome sequence of Blautia hydrogenotrophica DSM 10507 (Ruminococcus hydrogenotrophicus DSM 10507).</title>
        <authorList>
            <person name="Sudarsanam P."/>
            <person name="Ley R."/>
            <person name="Guruge J."/>
            <person name="Turnbaugh P.J."/>
            <person name="Mahowald M."/>
            <person name="Liep D."/>
            <person name="Gordon J."/>
        </authorList>
    </citation>
    <scope>NUCLEOTIDE SEQUENCE [LARGE SCALE GENOMIC DNA]</scope>
    <source>
        <strain evidence="8">DSM 10507 / JCM 14656 / S5a33</strain>
    </source>
</reference>
<dbReference type="GeneID" id="86820128"/>
<keyword evidence="4" id="KW-0238">DNA-binding</keyword>
<dbReference type="Gene3D" id="1.10.10.10">
    <property type="entry name" value="Winged helix-like DNA-binding domain superfamily/Winged helix DNA-binding domain"/>
    <property type="match status" value="1"/>
</dbReference>
<reference evidence="7 8" key="1">
    <citation type="submission" date="2009-01" db="EMBL/GenBank/DDBJ databases">
        <authorList>
            <person name="Fulton L."/>
            <person name="Clifton S."/>
            <person name="Fulton B."/>
            <person name="Xu J."/>
            <person name="Minx P."/>
            <person name="Pepin K.H."/>
            <person name="Johnson M."/>
            <person name="Bhonagiri V."/>
            <person name="Nash W.E."/>
            <person name="Mardis E.R."/>
            <person name="Wilson R.K."/>
        </authorList>
    </citation>
    <scope>NUCLEOTIDE SEQUENCE [LARGE SCALE GENOMIC DNA]</scope>
    <source>
        <strain evidence="8">DSM 10507 / JCM 14656 / S5a33</strain>
    </source>
</reference>
<dbReference type="EMBL" id="ACBZ01000043">
    <property type="protein sequence ID" value="EEG50093.1"/>
    <property type="molecule type" value="Genomic_DNA"/>
</dbReference>
<keyword evidence="3" id="KW-0731">Sigma factor</keyword>
<evidence type="ECO:0000256" key="4">
    <source>
        <dbReference type="ARBA" id="ARBA00023125"/>
    </source>
</evidence>
<sequence>MEDIQFENLYKQYKNRIIAYISKRISSQEDAEELTGDIFLNLYKNRGSYEKEKSSMETWIFAITNNRLKNYYRDRKDEILTNSVEIYESSCEISVEKEVFQRQMKEDISWALQRLSERERKILVKKYYQGKGAREIAEEMQITEGNVRVIAKRSLDKLKRIINERLGGNNV</sequence>
<accession>C0CJI3</accession>
<dbReference type="PANTHER" id="PTHR43133">
    <property type="entry name" value="RNA POLYMERASE ECF-TYPE SIGMA FACTO"/>
    <property type="match status" value="1"/>
</dbReference>
<keyword evidence="8" id="KW-1185">Reference proteome</keyword>
<dbReference type="Proteomes" id="UP000003100">
    <property type="component" value="Unassembled WGS sequence"/>
</dbReference>
<dbReference type="SUPFAM" id="SSF88659">
    <property type="entry name" value="Sigma3 and sigma4 domains of RNA polymerase sigma factors"/>
    <property type="match status" value="1"/>
</dbReference>
<evidence type="ECO:0000256" key="3">
    <source>
        <dbReference type="ARBA" id="ARBA00023082"/>
    </source>
</evidence>
<dbReference type="InterPro" id="IPR013324">
    <property type="entry name" value="RNA_pol_sigma_r3/r4-like"/>
</dbReference>
<dbReference type="InterPro" id="IPR007630">
    <property type="entry name" value="RNA_pol_sigma70_r4"/>
</dbReference>
<gene>
    <name evidence="7" type="ORF">RUMHYD_00981</name>
</gene>
<dbReference type="InterPro" id="IPR036388">
    <property type="entry name" value="WH-like_DNA-bd_sf"/>
</dbReference>
<comment type="similarity">
    <text evidence="1">Belongs to the sigma-70 factor family. ECF subfamily.</text>
</comment>
<dbReference type="AlphaFoldDB" id="C0CJI3"/>
<evidence type="ECO:0000256" key="1">
    <source>
        <dbReference type="ARBA" id="ARBA00010641"/>
    </source>
</evidence>
<dbReference type="PANTHER" id="PTHR43133:SF8">
    <property type="entry name" value="RNA POLYMERASE SIGMA FACTOR HI_1459-RELATED"/>
    <property type="match status" value="1"/>
</dbReference>
<dbReference type="InterPro" id="IPR013325">
    <property type="entry name" value="RNA_pol_sigma_r2"/>
</dbReference>
<dbReference type="eggNOG" id="COG1595">
    <property type="taxonomic scope" value="Bacteria"/>
</dbReference>